<dbReference type="PROSITE" id="PS50928">
    <property type="entry name" value="ABC_TM1"/>
    <property type="match status" value="1"/>
</dbReference>
<dbReference type="PANTHER" id="PTHR43163">
    <property type="entry name" value="DIPEPTIDE TRANSPORT SYSTEM PERMEASE PROTEIN DPPB-RELATED"/>
    <property type="match status" value="1"/>
</dbReference>
<dbReference type="SUPFAM" id="SSF161098">
    <property type="entry name" value="MetI-like"/>
    <property type="match status" value="1"/>
</dbReference>
<keyword evidence="8" id="KW-0921">Nickel transport</keyword>
<evidence type="ECO:0000256" key="8">
    <source>
        <dbReference type="ARBA" id="ARBA00023112"/>
    </source>
</evidence>
<dbReference type="InterPro" id="IPR035906">
    <property type="entry name" value="MetI-like_sf"/>
</dbReference>
<comment type="subcellular location">
    <subcellularLocation>
        <location evidence="1 11">Cell membrane</location>
        <topology evidence="1 11">Multi-pass membrane protein</topology>
    </subcellularLocation>
</comment>
<evidence type="ECO:0000256" key="11">
    <source>
        <dbReference type="RuleBase" id="RU363032"/>
    </source>
</evidence>
<sequence>MGNFLLRRLLLLIPVLWGVATLVFLLLHFIPGDPIDLMLGDSALGTDRETLRDQLGLNDPLIIQYIRYFGDLLQGDWGTSLFSKKPVFEEIMERVPATMELMFGAMVVTILVAMPLGLIAAVKKGTWIDQGSMIFSLLGVSIPNFWLGPMLILLFSIHFDLLPVNERGGLEHLILPALTLGTSLASILARITRSSVVETLQAEYIRTARSKGISELRILLRHALRNALIPIVTVIGLQIGVLLSGAIITESIFDWPGLGNLLISAINSRNYPLVQGCVLFIAGSYVMVNLLIDLLYAYLDPRIRLS</sequence>
<feature type="transmembrane region" description="Helical" evidence="11">
    <location>
        <begin position="273"/>
        <end position="299"/>
    </location>
</feature>
<dbReference type="AlphaFoldDB" id="A0A2D6YHJ8"/>
<dbReference type="Proteomes" id="UP000226525">
    <property type="component" value="Unassembled WGS sequence"/>
</dbReference>
<evidence type="ECO:0000256" key="10">
    <source>
        <dbReference type="ARBA" id="ARBA00024202"/>
    </source>
</evidence>
<feature type="transmembrane region" description="Helical" evidence="11">
    <location>
        <begin position="134"/>
        <end position="157"/>
    </location>
</feature>
<name>A0A2D6YHJ8_9DELT</name>
<keyword evidence="9 11" id="KW-0472">Membrane</keyword>
<dbReference type="GO" id="GO:0005886">
    <property type="term" value="C:plasma membrane"/>
    <property type="evidence" value="ECO:0007669"/>
    <property type="project" value="UniProtKB-SubCell"/>
</dbReference>
<feature type="transmembrane region" description="Helical" evidence="11">
    <location>
        <begin position="227"/>
        <end position="253"/>
    </location>
</feature>
<evidence type="ECO:0000256" key="4">
    <source>
        <dbReference type="ARBA" id="ARBA00022596"/>
    </source>
</evidence>
<feature type="domain" description="ABC transmembrane type-1" evidence="12">
    <location>
        <begin position="95"/>
        <end position="296"/>
    </location>
</feature>
<evidence type="ECO:0000313" key="13">
    <source>
        <dbReference type="EMBL" id="MAH62657.1"/>
    </source>
</evidence>
<keyword evidence="3" id="KW-1003">Cell membrane</keyword>
<reference evidence="14" key="1">
    <citation type="submission" date="2017-09" db="EMBL/GenBank/DDBJ databases">
        <title>The Reconstruction of 2,631 Draft Metagenome-Assembled Genomes from the Global Oceans.</title>
        <authorList>
            <person name="Tully B.J."/>
            <person name="Graham E.D."/>
            <person name="Heidelberg J.F."/>
        </authorList>
    </citation>
    <scope>NUCLEOTIDE SEQUENCE [LARGE SCALE GENOMIC DNA]</scope>
</reference>
<organism evidence="13 14">
    <name type="scientific">SAR324 cluster bacterium</name>
    <dbReference type="NCBI Taxonomy" id="2024889"/>
    <lineage>
        <taxon>Bacteria</taxon>
        <taxon>Deltaproteobacteria</taxon>
        <taxon>SAR324 cluster</taxon>
    </lineage>
</organism>
<evidence type="ECO:0000256" key="1">
    <source>
        <dbReference type="ARBA" id="ARBA00004651"/>
    </source>
</evidence>
<evidence type="ECO:0000259" key="12">
    <source>
        <dbReference type="PROSITE" id="PS50928"/>
    </source>
</evidence>
<gene>
    <name evidence="13" type="ORF">CMN54_04250</name>
</gene>
<evidence type="ECO:0000313" key="14">
    <source>
        <dbReference type="Proteomes" id="UP000226525"/>
    </source>
</evidence>
<feature type="transmembrane region" description="Helical" evidence="11">
    <location>
        <begin position="101"/>
        <end position="122"/>
    </location>
</feature>
<evidence type="ECO:0000256" key="5">
    <source>
        <dbReference type="ARBA" id="ARBA00022692"/>
    </source>
</evidence>
<dbReference type="InterPro" id="IPR045621">
    <property type="entry name" value="BPD_transp_1_N"/>
</dbReference>
<protein>
    <submittedName>
        <fullName evidence="13">Glutathione ABC transporter permease GsiC</fullName>
    </submittedName>
</protein>
<comment type="caution">
    <text evidence="13">The sequence shown here is derived from an EMBL/GenBank/DDBJ whole genome shotgun (WGS) entry which is preliminary data.</text>
</comment>
<accession>A0A2D6YHJ8</accession>
<dbReference type="InterPro" id="IPR050045">
    <property type="entry name" value="Opp2B"/>
</dbReference>
<dbReference type="EMBL" id="NZEX01000044">
    <property type="protein sequence ID" value="MAH62657.1"/>
    <property type="molecule type" value="Genomic_DNA"/>
</dbReference>
<evidence type="ECO:0000256" key="7">
    <source>
        <dbReference type="ARBA" id="ARBA00023065"/>
    </source>
</evidence>
<proteinExistence type="inferred from homology"/>
<dbReference type="PANTHER" id="PTHR43163:SF6">
    <property type="entry name" value="DIPEPTIDE TRANSPORT SYSTEM PERMEASE PROTEIN DPPB-RELATED"/>
    <property type="match status" value="1"/>
</dbReference>
<keyword evidence="5 11" id="KW-0812">Transmembrane</keyword>
<comment type="similarity">
    <text evidence="10">Belongs to the binding-protein-dependent transport system permease family. OppBC subfamily.</text>
</comment>
<dbReference type="NCBIfam" id="NF045470">
    <property type="entry name" value="Opp2B"/>
    <property type="match status" value="1"/>
</dbReference>
<evidence type="ECO:0000256" key="6">
    <source>
        <dbReference type="ARBA" id="ARBA00022989"/>
    </source>
</evidence>
<dbReference type="Pfam" id="PF19300">
    <property type="entry name" value="BPD_transp_1_N"/>
    <property type="match status" value="1"/>
</dbReference>
<dbReference type="InterPro" id="IPR000515">
    <property type="entry name" value="MetI-like"/>
</dbReference>
<dbReference type="CDD" id="cd06261">
    <property type="entry name" value="TM_PBP2"/>
    <property type="match status" value="1"/>
</dbReference>
<keyword evidence="4" id="KW-0533">Nickel</keyword>
<feature type="transmembrane region" description="Helical" evidence="11">
    <location>
        <begin position="169"/>
        <end position="189"/>
    </location>
</feature>
<dbReference type="GO" id="GO:0015099">
    <property type="term" value="F:nickel cation transmembrane transporter activity"/>
    <property type="evidence" value="ECO:0007669"/>
    <property type="project" value="InterPro"/>
</dbReference>
<evidence type="ECO:0000256" key="3">
    <source>
        <dbReference type="ARBA" id="ARBA00022475"/>
    </source>
</evidence>
<keyword evidence="2 11" id="KW-0813">Transport</keyword>
<dbReference type="Gene3D" id="1.10.3720.10">
    <property type="entry name" value="MetI-like"/>
    <property type="match status" value="1"/>
</dbReference>
<evidence type="ECO:0000256" key="2">
    <source>
        <dbReference type="ARBA" id="ARBA00022448"/>
    </source>
</evidence>
<keyword evidence="7" id="KW-0406">Ion transport</keyword>
<keyword evidence="6 11" id="KW-1133">Transmembrane helix</keyword>
<dbReference type="Pfam" id="PF00528">
    <property type="entry name" value="BPD_transp_1"/>
    <property type="match status" value="1"/>
</dbReference>
<feature type="transmembrane region" description="Helical" evidence="11">
    <location>
        <begin position="9"/>
        <end position="30"/>
    </location>
</feature>
<evidence type="ECO:0000256" key="9">
    <source>
        <dbReference type="ARBA" id="ARBA00023136"/>
    </source>
</evidence>